<dbReference type="AlphaFoldDB" id="A0A839ZAY7"/>
<dbReference type="EMBL" id="JACICD010000004">
    <property type="protein sequence ID" value="MBB3771885.1"/>
    <property type="molecule type" value="Genomic_DNA"/>
</dbReference>
<evidence type="ECO:0000313" key="1">
    <source>
        <dbReference type="EMBL" id="MBB3771885.1"/>
    </source>
</evidence>
<protein>
    <submittedName>
        <fullName evidence="1">Uncharacterized protein</fullName>
    </submittedName>
</protein>
<name>A0A839ZAY7_9HYPH</name>
<organism evidence="1 2">
    <name type="scientific">Ancylobacter tetraedralis</name>
    <dbReference type="NCBI Taxonomy" id="217068"/>
    <lineage>
        <taxon>Bacteria</taxon>
        <taxon>Pseudomonadati</taxon>
        <taxon>Pseudomonadota</taxon>
        <taxon>Alphaproteobacteria</taxon>
        <taxon>Hyphomicrobiales</taxon>
        <taxon>Xanthobacteraceae</taxon>
        <taxon>Ancylobacter</taxon>
    </lineage>
</organism>
<reference evidence="1 2" key="1">
    <citation type="submission" date="2020-08" db="EMBL/GenBank/DDBJ databases">
        <title>Genomic Encyclopedia of Type Strains, Phase IV (KMG-IV): sequencing the most valuable type-strain genomes for metagenomic binning, comparative biology and taxonomic classification.</title>
        <authorList>
            <person name="Goeker M."/>
        </authorList>
    </citation>
    <scope>NUCLEOTIDE SEQUENCE [LARGE SCALE GENOMIC DNA]</scope>
    <source>
        <strain evidence="1 2">DSM 5895</strain>
    </source>
</reference>
<dbReference type="Proteomes" id="UP000533469">
    <property type="component" value="Unassembled WGS sequence"/>
</dbReference>
<keyword evidence="2" id="KW-1185">Reference proteome</keyword>
<gene>
    <name evidence="1" type="ORF">FHS55_002494</name>
</gene>
<sequence length="39" mass="4209">MGSVAAPARRVLSGRIMSDRAHRHLVLLLTGAPGVRRDD</sequence>
<proteinExistence type="predicted"/>
<evidence type="ECO:0000313" key="2">
    <source>
        <dbReference type="Proteomes" id="UP000533469"/>
    </source>
</evidence>
<accession>A0A839ZAY7</accession>
<comment type="caution">
    <text evidence="1">The sequence shown here is derived from an EMBL/GenBank/DDBJ whole genome shotgun (WGS) entry which is preliminary data.</text>
</comment>